<comment type="caution">
    <text evidence="3">The sequence shown here is derived from an EMBL/GenBank/DDBJ whole genome shotgun (WGS) entry which is preliminary data.</text>
</comment>
<dbReference type="AlphaFoldDB" id="A0A5B0NIT2"/>
<feature type="region of interest" description="Disordered" evidence="1">
    <location>
        <begin position="263"/>
        <end position="338"/>
    </location>
</feature>
<dbReference type="SUPFAM" id="SSF57959">
    <property type="entry name" value="Leucine zipper domain"/>
    <property type="match status" value="1"/>
</dbReference>
<dbReference type="CDD" id="cd14688">
    <property type="entry name" value="bZIP_YAP"/>
    <property type="match status" value="1"/>
</dbReference>
<accession>A0A5B0NIT2</accession>
<feature type="domain" description="BZIP" evidence="2">
    <location>
        <begin position="92"/>
        <end position="107"/>
    </location>
</feature>
<feature type="region of interest" description="Disordered" evidence="1">
    <location>
        <begin position="33"/>
        <end position="83"/>
    </location>
</feature>
<evidence type="ECO:0000256" key="1">
    <source>
        <dbReference type="SAM" id="MobiDB-lite"/>
    </source>
</evidence>
<name>A0A5B0NIT2_PUCGR</name>
<dbReference type="Gene3D" id="1.20.5.170">
    <property type="match status" value="1"/>
</dbReference>
<gene>
    <name evidence="3" type="ORF">PGTUg99_016852</name>
</gene>
<sequence>MMDSTATQSILVNIQHQQQQQQQQQQTDLQLLNRNNNNKRKHSSSTSSSSVTANEIKNEITTDQINSSSFDLPHPDSSEQHPNEIKKLTTEKRKAQNRAAQRNFRERKEKQCKKNEENLIIRTEENKKMRELITSLEAENNFLRQHVPESVLEQARKSFPSRPELSTIVIPISAYDEFLSPEQKSAKSPVGAGPGGGGGGAGGSGGGSGGGGLSESEEHARAATALSSLAAAPIDPLFDPQLQHLAGPSSSSSTLLISANHQPDLIVPNNPSDDQPASSDNSNNSATINPAVTTPSFSHTDHLIHPLPHDHHHHPHHPHHPHHHHHHHHHQQFDHHQSLLHDKLFVENPQQGSHWHQPDGQPARTRPVVKLSRANSGRA</sequence>
<feature type="compositionally biased region" description="Gly residues" evidence="1">
    <location>
        <begin position="192"/>
        <end position="213"/>
    </location>
</feature>
<dbReference type="PROSITE" id="PS00036">
    <property type="entry name" value="BZIP_BASIC"/>
    <property type="match status" value="1"/>
</dbReference>
<feature type="compositionally biased region" description="Basic residues" evidence="1">
    <location>
        <begin position="310"/>
        <end position="330"/>
    </location>
</feature>
<feature type="region of interest" description="Disordered" evidence="1">
    <location>
        <begin position="350"/>
        <end position="379"/>
    </location>
</feature>
<organism evidence="3 4">
    <name type="scientific">Puccinia graminis f. sp. tritici</name>
    <dbReference type="NCBI Taxonomy" id="56615"/>
    <lineage>
        <taxon>Eukaryota</taxon>
        <taxon>Fungi</taxon>
        <taxon>Dikarya</taxon>
        <taxon>Basidiomycota</taxon>
        <taxon>Pucciniomycotina</taxon>
        <taxon>Pucciniomycetes</taxon>
        <taxon>Pucciniales</taxon>
        <taxon>Pucciniaceae</taxon>
        <taxon>Puccinia</taxon>
    </lineage>
</organism>
<feature type="compositionally biased region" description="Polar residues" evidence="1">
    <location>
        <begin position="52"/>
        <end position="70"/>
    </location>
</feature>
<feature type="compositionally biased region" description="Polar residues" evidence="1">
    <location>
        <begin position="269"/>
        <end position="298"/>
    </location>
</feature>
<evidence type="ECO:0000313" key="3">
    <source>
        <dbReference type="EMBL" id="KAA1088663.1"/>
    </source>
</evidence>
<proteinExistence type="predicted"/>
<feature type="compositionally biased region" description="Basic and acidic residues" evidence="1">
    <location>
        <begin position="299"/>
        <end position="309"/>
    </location>
</feature>
<feature type="compositionally biased region" description="Basic and acidic residues" evidence="1">
    <location>
        <begin position="73"/>
        <end position="83"/>
    </location>
</feature>
<evidence type="ECO:0000259" key="2">
    <source>
        <dbReference type="PROSITE" id="PS00036"/>
    </source>
</evidence>
<reference evidence="3 4" key="1">
    <citation type="submission" date="2019-05" db="EMBL/GenBank/DDBJ databases">
        <title>Emergence of the Ug99 lineage of the wheat stem rust pathogen through somatic hybridization.</title>
        <authorList>
            <person name="Li F."/>
            <person name="Upadhyaya N.M."/>
            <person name="Sperschneider J."/>
            <person name="Matny O."/>
            <person name="Nguyen-Phuc H."/>
            <person name="Mago R."/>
            <person name="Raley C."/>
            <person name="Miller M.E."/>
            <person name="Silverstein K.A.T."/>
            <person name="Henningsen E."/>
            <person name="Hirsch C.D."/>
            <person name="Visser B."/>
            <person name="Pretorius Z.A."/>
            <person name="Steffenson B.J."/>
            <person name="Schwessinger B."/>
            <person name="Dodds P.N."/>
            <person name="Figueroa M."/>
        </authorList>
    </citation>
    <scope>NUCLEOTIDE SEQUENCE [LARGE SCALE GENOMIC DNA]</scope>
    <source>
        <strain evidence="3 4">Ug99</strain>
    </source>
</reference>
<dbReference type="Proteomes" id="UP000325313">
    <property type="component" value="Unassembled WGS sequence"/>
</dbReference>
<evidence type="ECO:0000313" key="4">
    <source>
        <dbReference type="Proteomes" id="UP000325313"/>
    </source>
</evidence>
<dbReference type="InterPro" id="IPR004827">
    <property type="entry name" value="bZIP"/>
</dbReference>
<feature type="region of interest" description="Disordered" evidence="1">
    <location>
        <begin position="181"/>
        <end position="222"/>
    </location>
</feature>
<dbReference type="GO" id="GO:0003700">
    <property type="term" value="F:DNA-binding transcription factor activity"/>
    <property type="evidence" value="ECO:0007669"/>
    <property type="project" value="InterPro"/>
</dbReference>
<dbReference type="InterPro" id="IPR046347">
    <property type="entry name" value="bZIP_sf"/>
</dbReference>
<dbReference type="EMBL" id="VDEP01000405">
    <property type="protein sequence ID" value="KAA1088663.1"/>
    <property type="molecule type" value="Genomic_DNA"/>
</dbReference>
<protein>
    <recommendedName>
        <fullName evidence="2">BZIP domain-containing protein</fullName>
    </recommendedName>
</protein>